<feature type="domain" description="SAP" evidence="7">
    <location>
        <begin position="20"/>
        <end position="54"/>
    </location>
</feature>
<dbReference type="Pfam" id="PF00622">
    <property type="entry name" value="SPRY"/>
    <property type="match status" value="1"/>
</dbReference>
<dbReference type="SUPFAM" id="SSF52540">
    <property type="entry name" value="P-loop containing nucleoside triphosphate hydrolases"/>
    <property type="match status" value="1"/>
</dbReference>
<dbReference type="SUPFAM" id="SSF68906">
    <property type="entry name" value="SAP domain"/>
    <property type="match status" value="1"/>
</dbReference>
<dbReference type="GO" id="GO:0005634">
    <property type="term" value="C:nucleus"/>
    <property type="evidence" value="ECO:0007669"/>
    <property type="project" value="UniProtKB-SubCell"/>
</dbReference>
<feature type="region of interest" description="Disordered" evidence="5">
    <location>
        <begin position="298"/>
        <end position="412"/>
    </location>
</feature>
<evidence type="ECO:0000256" key="3">
    <source>
        <dbReference type="ARBA" id="ARBA00022553"/>
    </source>
</evidence>
<feature type="region of interest" description="Disordered" evidence="5">
    <location>
        <begin position="255"/>
        <end position="286"/>
    </location>
</feature>
<feature type="region of interest" description="Disordered" evidence="5">
    <location>
        <begin position="60"/>
        <end position="120"/>
    </location>
</feature>
<feature type="compositionally biased region" description="Polar residues" evidence="5">
    <location>
        <begin position="1516"/>
        <end position="1526"/>
    </location>
</feature>
<feature type="compositionally biased region" description="Basic and acidic residues" evidence="5">
    <location>
        <begin position="212"/>
        <end position="221"/>
    </location>
</feature>
<name>A0A0M3K471_ANISI</name>
<dbReference type="PROSITE" id="PS50188">
    <property type="entry name" value="B302_SPRY"/>
    <property type="match status" value="1"/>
</dbReference>
<feature type="compositionally biased region" description="Polar residues" evidence="5">
    <location>
        <begin position="922"/>
        <end position="933"/>
    </location>
</feature>
<dbReference type="Gene3D" id="1.10.720.30">
    <property type="entry name" value="SAP domain"/>
    <property type="match status" value="1"/>
</dbReference>
<evidence type="ECO:0000259" key="6">
    <source>
        <dbReference type="PROSITE" id="PS50188"/>
    </source>
</evidence>
<dbReference type="PANTHER" id="PTHR12381">
    <property type="entry name" value="HETEROGENEOUS NUCLEAR RIBONUCLEOPROTEIN U FAMILY MEMBER"/>
    <property type="match status" value="1"/>
</dbReference>
<dbReference type="PANTHER" id="PTHR12381:SF56">
    <property type="entry name" value="B30.2_SPRY DOMAIN-CONTAINING PROTEIN-RELATED"/>
    <property type="match status" value="1"/>
</dbReference>
<feature type="region of interest" description="Disordered" evidence="5">
    <location>
        <begin position="670"/>
        <end position="690"/>
    </location>
</feature>
<dbReference type="EMBL" id="UYRR01032155">
    <property type="protein sequence ID" value="VDK54431.1"/>
    <property type="molecule type" value="Genomic_DNA"/>
</dbReference>
<evidence type="ECO:0000256" key="5">
    <source>
        <dbReference type="SAM" id="MobiDB-lite"/>
    </source>
</evidence>
<keyword evidence="9" id="KW-1185">Reference proteome</keyword>
<evidence type="ECO:0000256" key="1">
    <source>
        <dbReference type="ARBA" id="ARBA00004123"/>
    </source>
</evidence>
<keyword evidence="2" id="KW-0488">Methylation</keyword>
<feature type="compositionally biased region" description="Basic and acidic residues" evidence="5">
    <location>
        <begin position="255"/>
        <end position="271"/>
    </location>
</feature>
<evidence type="ECO:0000313" key="8">
    <source>
        <dbReference type="EMBL" id="VDK54431.1"/>
    </source>
</evidence>
<organism evidence="10">
    <name type="scientific">Anisakis simplex</name>
    <name type="common">Herring worm</name>
    <dbReference type="NCBI Taxonomy" id="6269"/>
    <lineage>
        <taxon>Eukaryota</taxon>
        <taxon>Metazoa</taxon>
        <taxon>Ecdysozoa</taxon>
        <taxon>Nematoda</taxon>
        <taxon>Chromadorea</taxon>
        <taxon>Rhabditida</taxon>
        <taxon>Spirurina</taxon>
        <taxon>Ascaridomorpha</taxon>
        <taxon>Ascaridoidea</taxon>
        <taxon>Anisakidae</taxon>
        <taxon>Anisakis</taxon>
        <taxon>Anisakis simplex complex</taxon>
    </lineage>
</organism>
<feature type="region of interest" description="Disordered" evidence="5">
    <location>
        <begin position="146"/>
        <end position="242"/>
    </location>
</feature>
<dbReference type="OrthoDB" id="445357at2759"/>
<dbReference type="GO" id="GO:0003723">
    <property type="term" value="F:RNA binding"/>
    <property type="evidence" value="ECO:0007669"/>
    <property type="project" value="TreeGrafter"/>
</dbReference>
<feature type="compositionally biased region" description="Basic residues" evidence="5">
    <location>
        <begin position="75"/>
        <end position="84"/>
    </location>
</feature>
<dbReference type="SMART" id="SM00449">
    <property type="entry name" value="SPRY"/>
    <property type="match status" value="1"/>
</dbReference>
<keyword evidence="3" id="KW-0597">Phosphoprotein</keyword>
<keyword evidence="4" id="KW-0539">Nucleus</keyword>
<evidence type="ECO:0000313" key="10">
    <source>
        <dbReference type="WBParaSite" id="ASIM_0001576201-mRNA-1"/>
    </source>
</evidence>
<feature type="compositionally biased region" description="Polar residues" evidence="5">
    <location>
        <begin position="491"/>
        <end position="500"/>
    </location>
</feature>
<dbReference type="WBParaSite" id="ASIM_0001576201-mRNA-1">
    <property type="protein sequence ID" value="ASIM_0001576201-mRNA-1"/>
    <property type="gene ID" value="ASIM_0001576201"/>
</dbReference>
<dbReference type="Gene3D" id="2.60.120.920">
    <property type="match status" value="1"/>
</dbReference>
<evidence type="ECO:0000256" key="2">
    <source>
        <dbReference type="ARBA" id="ARBA00022481"/>
    </source>
</evidence>
<feature type="domain" description="B30.2/SPRY" evidence="6">
    <location>
        <begin position="1038"/>
        <end position="1241"/>
    </location>
</feature>
<feature type="compositionally biased region" description="Basic residues" evidence="5">
    <location>
        <begin position="172"/>
        <end position="188"/>
    </location>
</feature>
<feature type="compositionally biased region" description="Low complexity" evidence="5">
    <location>
        <begin position="476"/>
        <end position="490"/>
    </location>
</feature>
<dbReference type="SMART" id="SM00513">
    <property type="entry name" value="SAP"/>
    <property type="match status" value="1"/>
</dbReference>
<dbReference type="CDD" id="cd12884">
    <property type="entry name" value="SPRY_hnRNP"/>
    <property type="match status" value="1"/>
</dbReference>
<reference evidence="8 9" key="2">
    <citation type="submission" date="2018-11" db="EMBL/GenBank/DDBJ databases">
        <authorList>
            <consortium name="Pathogen Informatics"/>
        </authorList>
    </citation>
    <scope>NUCLEOTIDE SEQUENCE [LARGE SCALE GENOMIC DNA]</scope>
</reference>
<feature type="region of interest" description="Disordered" evidence="5">
    <location>
        <begin position="1475"/>
        <end position="1560"/>
    </location>
</feature>
<evidence type="ECO:0000259" key="7">
    <source>
        <dbReference type="PROSITE" id="PS50800"/>
    </source>
</evidence>
<dbReference type="PROSITE" id="PS50800">
    <property type="entry name" value="SAP"/>
    <property type="match status" value="1"/>
</dbReference>
<feature type="compositionally biased region" description="Basic and acidic residues" evidence="5">
    <location>
        <begin position="386"/>
        <end position="401"/>
    </location>
</feature>
<dbReference type="InterPro" id="IPR003034">
    <property type="entry name" value="SAP_dom"/>
</dbReference>
<evidence type="ECO:0000256" key="4">
    <source>
        <dbReference type="ARBA" id="ARBA00023242"/>
    </source>
</evidence>
<feature type="region of interest" description="Disordered" evidence="5">
    <location>
        <begin position="431"/>
        <end position="588"/>
    </location>
</feature>
<sequence length="1560" mass="172423">MATRSRRSGAGSDTLNPAMIYLLGTGRLKKELEQRGLDITGNKNLLADRLQQAVDLERMGHHSYSPPPVTEKCPRKTATKRTAKAKAQVEVSENEVLADESEPVITSPQAKKKKVDQSEAERIEEIEIVEESFSIEFSDETSTDLNAVAGVSSLPSEKPADLEAPVNNTKKSQSKSKKTSPTRKKPSTKKSSYQRLSKDDSTEAPAAHRTRRSSEEMKLEIAEENESTDSTDSEQEEQLGLKLKIDMKNKKIEKEKSVTKVRKEKEAEKNYSAENESNDSKPKKGLVLKLKLDLNKSIRMSESEPKKAPPSVLIKTVTVDSDSETSKAASGSERSSAKEEGESSKLVIKLPSDRSCGSASPLSQISPSNSSTDMSKGKQQSSESSAVDKSKVLSSDAEKKKASLSRKKIPLRMQAPIDVLDSIFDKQTELLSSKFKTEQEKADERQKIEMEKRRLSGASNIGLGPMIDRRKYPLTSQQHQPSQHHSPISPRFSTHPQKNRSLSDDRMQQLSRLPAPPPPPNLSSLPPPPPPPPALPPSRLPPPPPPPKPTYANVTPIEDALLSPLSRPPSVPPYSSPTPASASIKHYPDVPSTSAIASQLSSSDLSPDRIKEMASALQAVFARIGDANSMKLPISNDDDAAVNDYSFDSLQLSSSSFLQQHADRRLDELRTSSDLAETEAETPNSDSIVDDAKVEPSSSNVFIPPPAATHLIPLPQTEPTANLLTSNILEVIPLPDDVDRQRSPPNELISMPVVSAPITTPIDTSLSNYQSDESKPMSTANVTKQQTVQSTAVIDHNISVDSDECAISKPNSDDEIRRDVSTTLNSVLQMASGSGETKLTPLALNEDVNMTDETRAQSSDELPIPSSSCEMSQLEKDVRSILMELVATVVASYELLSFNENVLHFSSSNSSEEEHPKENISDEASISPNTVSTDQDKESTNDSTANSTSKEPGTESKPDICEKLLRDPRLLLQKASAVLKNLTSQENVNEEHGQHYEQITPDPDYEIPEEDKPLPEFHGEPVPDSDDDIIIEGVSKRKSNAAKKNSVQEEEPIPGDEHVELDFYNADLHIKASETDRMIIDPDNGDGFALMWGGVRSTYGIRVPRQFDDSFPVTVFQAKVLEHLTMKHIPFEEVDAFDARIGWSLQNTQTILGESAHSYSFSLTARKALGNVFTDYGEPFQIGDIITTAVDLAKGEISYWINKQWMGVAFSEVHLMPDEALFPHICTKNCKVAVNFGNSKADDWIDLSELNRDNSKQEQQQQKLTFIDHVSKDKLVRGPVAPSSKNECTVLMMVGLPGVGKTTWVRQYLKDHPHEQWTLISTDVILAAMKINGVARSRVHQGRWDMVMGLTAKALTRSLHLACRRRRNYIIDQTNVSKDARRKKLSQFKDFQRKCVVIIPKEEEMLNRQIRQSRADGFGQIPVEAMLELKATFTIPNIETEPIEDVYFVEPPIERISDAIEIVRRFNEEARPWCQKKRGRRGGGGGGGGDNRRSYGSRSNENRQFSFNSNRRHSSDSGAPKQSSHAQPRPKEGYCGFGGAMPPSMVPTSTLWAEHKSTSN</sequence>
<feature type="compositionally biased region" description="Polar residues" evidence="5">
    <location>
        <begin position="941"/>
        <end position="951"/>
    </location>
</feature>
<dbReference type="SUPFAM" id="SSF49899">
    <property type="entry name" value="Concanavalin A-like lectins/glucanases"/>
    <property type="match status" value="1"/>
</dbReference>
<feature type="compositionally biased region" description="Pro residues" evidence="5">
    <location>
        <begin position="514"/>
        <end position="549"/>
    </location>
</feature>
<proteinExistence type="predicted"/>
<dbReference type="Proteomes" id="UP000267096">
    <property type="component" value="Unassembled WGS sequence"/>
</dbReference>
<dbReference type="InterPro" id="IPR027417">
    <property type="entry name" value="P-loop_NTPase"/>
</dbReference>
<gene>
    <name evidence="8" type="ORF">ASIM_LOCUS15169</name>
</gene>
<dbReference type="InterPro" id="IPR036361">
    <property type="entry name" value="SAP_dom_sf"/>
</dbReference>
<feature type="compositionally biased region" description="Pro residues" evidence="5">
    <location>
        <begin position="566"/>
        <end position="576"/>
    </location>
</feature>
<feature type="compositionally biased region" description="Acidic residues" evidence="5">
    <location>
        <begin position="92"/>
        <end position="102"/>
    </location>
</feature>
<evidence type="ECO:0000313" key="9">
    <source>
        <dbReference type="Proteomes" id="UP000267096"/>
    </source>
</evidence>
<dbReference type="InterPro" id="IPR013320">
    <property type="entry name" value="ConA-like_dom_sf"/>
</dbReference>
<accession>A0A0M3K471</accession>
<dbReference type="InterPro" id="IPR001870">
    <property type="entry name" value="B30.2/SPRY"/>
</dbReference>
<dbReference type="Pfam" id="PF13671">
    <property type="entry name" value="AAA_33"/>
    <property type="match status" value="1"/>
</dbReference>
<dbReference type="Gene3D" id="3.40.50.300">
    <property type="entry name" value="P-loop containing nucleotide triphosphate hydrolases"/>
    <property type="match status" value="1"/>
</dbReference>
<feature type="compositionally biased region" description="Low complexity" evidence="5">
    <location>
        <begin position="358"/>
        <end position="371"/>
    </location>
</feature>
<dbReference type="InterPro" id="IPR035778">
    <property type="entry name" value="SPRY_hnRNP_U"/>
</dbReference>
<dbReference type="InterPro" id="IPR003877">
    <property type="entry name" value="SPRY_dom"/>
</dbReference>
<feature type="region of interest" description="Disordered" evidence="5">
    <location>
        <begin position="907"/>
        <end position="960"/>
    </location>
</feature>
<comment type="subcellular location">
    <subcellularLocation>
        <location evidence="1">Nucleus</location>
    </subcellularLocation>
</comment>
<protein>
    <submittedName>
        <fullName evidence="10">Putative e1b-55kD-associated protein (inferred by orthology to a S. mansoni protein)</fullName>
    </submittedName>
</protein>
<dbReference type="InterPro" id="IPR043136">
    <property type="entry name" value="B30.2/SPRY_sf"/>
</dbReference>
<feature type="compositionally biased region" description="Acidic residues" evidence="5">
    <location>
        <begin position="222"/>
        <end position="237"/>
    </location>
</feature>
<dbReference type="GO" id="GO:0000380">
    <property type="term" value="P:alternative mRNA splicing, via spliceosome"/>
    <property type="evidence" value="ECO:0007669"/>
    <property type="project" value="TreeGrafter"/>
</dbReference>
<dbReference type="Pfam" id="PF02037">
    <property type="entry name" value="SAP"/>
    <property type="match status" value="1"/>
</dbReference>
<feature type="compositionally biased region" description="Basic and acidic residues" evidence="5">
    <location>
        <begin position="298"/>
        <end position="307"/>
    </location>
</feature>
<reference evidence="10" key="1">
    <citation type="submission" date="2017-02" db="UniProtKB">
        <authorList>
            <consortium name="WormBaseParasite"/>
        </authorList>
    </citation>
    <scope>IDENTIFICATION</scope>
</reference>
<feature type="compositionally biased region" description="Polar residues" evidence="5">
    <location>
        <begin position="372"/>
        <end position="385"/>
    </location>
</feature>
<feature type="compositionally biased region" description="Basic and acidic residues" evidence="5">
    <location>
        <begin position="435"/>
        <end position="454"/>
    </location>
</feature>